<keyword evidence="1" id="KW-0645">Protease</keyword>
<sequence length="487" mass="51923">MKFFIAHLATETNTFAAAPTGWGAFEEVGIFHGDASVREPEGAGAFLHFLRGLIEADGNEVVESLCTLAQPAGRTVRAVYEALRDEILADLRAALPVDAVQLLLHGAMAADGYDDCEGDLAARIRALVGPDVPIGLELDLHCHFTELMQRSADVIVAFKEYPHIDTDERGRELYRLLVATAAGRVKPVTAVFDCKMAGLWHTTREPMQGFVRRMQAAEREPGVLSVSLGHGFPWGDVPQAGAKLWVVSDNDPALARAVADRLGAEFWALRERIGAQPIGIDEALDGTWAGQGPVVLADIADNPGGGAAGDSTFILRRLVERGIGDVALGALWDPGAIHICKSAGVGAQLALRIGGKCGPASGQPVDLRVSVRAIVENHSQRALGTRERLGDCVWVEAANGLHILLASIRTQTYGADAFTGAGITLADKSFVVVKSTQHFHAEFAPLARKVLYVSTPGAMNFDFAAIPYALRSPDYWPRVAAPHGAGI</sequence>
<dbReference type="RefSeq" id="WP_166105825.1">
    <property type="nucleotide sequence ID" value="NZ_JAADJT010000008.1"/>
</dbReference>
<dbReference type="InterPro" id="IPR009197">
    <property type="entry name" value="MlrC"/>
</dbReference>
<keyword evidence="1" id="KW-0378">Hydrolase</keyword>
<feature type="domain" description="Microcystin LR degradation protein MlrC C-terminal" evidence="2">
    <location>
        <begin position="296"/>
        <end position="468"/>
    </location>
</feature>
<organism evidence="4 5">
    <name type="scientific">Duganella aceris</name>
    <dbReference type="NCBI Taxonomy" id="2703883"/>
    <lineage>
        <taxon>Bacteria</taxon>
        <taxon>Pseudomonadati</taxon>
        <taxon>Pseudomonadota</taxon>
        <taxon>Betaproteobacteria</taxon>
        <taxon>Burkholderiales</taxon>
        <taxon>Oxalobacteraceae</taxon>
        <taxon>Telluria group</taxon>
        <taxon>Duganella</taxon>
    </lineage>
</organism>
<gene>
    <name evidence="4" type="ORF">GW587_18195</name>
</gene>
<keyword evidence="1" id="KW-0479">Metal-binding</keyword>
<dbReference type="Pfam" id="PF07171">
    <property type="entry name" value="MlrC_C"/>
    <property type="match status" value="1"/>
</dbReference>
<accession>A0ABX0FNU5</accession>
<keyword evidence="1" id="KW-0482">Metalloprotease</keyword>
<dbReference type="EMBL" id="JAADJT010000008">
    <property type="protein sequence ID" value="NGZ86176.1"/>
    <property type="molecule type" value="Genomic_DNA"/>
</dbReference>
<dbReference type="InterPro" id="IPR010799">
    <property type="entry name" value="MlrC_C"/>
</dbReference>
<name>A0ABX0FNU5_9BURK</name>
<comment type="function">
    <text evidence="1">Involved in peptidolytic degradation of cyclic heptapeptide hepatotoxin microcystin (MC).</text>
</comment>
<dbReference type="Pfam" id="PF07364">
    <property type="entry name" value="DUF1485"/>
    <property type="match status" value="1"/>
</dbReference>
<evidence type="ECO:0000313" key="4">
    <source>
        <dbReference type="EMBL" id="NGZ86176.1"/>
    </source>
</evidence>
<dbReference type="InterPro" id="IPR015995">
    <property type="entry name" value="MlrC_N"/>
</dbReference>
<evidence type="ECO:0000259" key="2">
    <source>
        <dbReference type="Pfam" id="PF07171"/>
    </source>
</evidence>
<dbReference type="Proteomes" id="UP000666369">
    <property type="component" value="Unassembled WGS sequence"/>
</dbReference>
<comment type="cofactor">
    <cofactor evidence="1">
        <name>Zn(2+)</name>
        <dbReference type="ChEBI" id="CHEBI:29105"/>
    </cofactor>
    <text evidence="1">Binds 1 zinc ion per subunit.</text>
</comment>
<feature type="domain" description="Microcystin LR degradation protein MlrC N-terminal" evidence="3">
    <location>
        <begin position="2"/>
        <end position="285"/>
    </location>
</feature>
<reference evidence="4 5" key="1">
    <citation type="submission" date="2020-01" db="EMBL/GenBank/DDBJ databases">
        <authorList>
            <person name="Lee S.D."/>
        </authorList>
    </citation>
    <scope>NUCLEOTIDE SEQUENCE [LARGE SCALE GENOMIC DNA]</scope>
    <source>
        <strain evidence="4 5">SAP-35</strain>
    </source>
</reference>
<keyword evidence="5" id="KW-1185">Reference proteome</keyword>
<dbReference type="PIRSF" id="PIRSF012702">
    <property type="entry name" value="UCP012702"/>
    <property type="match status" value="1"/>
</dbReference>
<reference evidence="5" key="2">
    <citation type="submission" date="2023-07" db="EMBL/GenBank/DDBJ databases">
        <title>Duganella aceri sp. nov., isolated from tree sap.</title>
        <authorList>
            <person name="Kim I.S."/>
        </authorList>
    </citation>
    <scope>NUCLEOTIDE SEQUENCE [LARGE SCALE GENOMIC DNA]</scope>
    <source>
        <strain evidence="5">SAP-35</strain>
    </source>
</reference>
<protein>
    <recommendedName>
        <fullName evidence="1">Microcystinase C</fullName>
        <shortName evidence="1">MlrC</shortName>
    </recommendedName>
</protein>
<evidence type="ECO:0000259" key="3">
    <source>
        <dbReference type="Pfam" id="PF07364"/>
    </source>
</evidence>
<comment type="similarity">
    <text evidence="1">Belongs to the peptidase M81 family.</text>
</comment>
<comment type="caution">
    <text evidence="4">The sequence shown here is derived from an EMBL/GenBank/DDBJ whole genome shotgun (WGS) entry which is preliminary data.</text>
</comment>
<evidence type="ECO:0000256" key="1">
    <source>
        <dbReference type="PIRNR" id="PIRNR012702"/>
    </source>
</evidence>
<proteinExistence type="inferred from homology"/>
<evidence type="ECO:0000313" key="5">
    <source>
        <dbReference type="Proteomes" id="UP000666369"/>
    </source>
</evidence>